<comment type="similarity">
    <text evidence="2">Belongs to the MscS (TC 1.A.23) family.</text>
</comment>
<evidence type="ECO:0000256" key="6">
    <source>
        <dbReference type="ARBA" id="ARBA00023136"/>
    </source>
</evidence>
<keyword evidence="6 8" id="KW-0472">Membrane</keyword>
<protein>
    <submittedName>
        <fullName evidence="12">Potassium-dependent mechanosensitive channel</fullName>
    </submittedName>
</protein>
<dbReference type="InterPro" id="IPR011066">
    <property type="entry name" value="MscS_channel_C_sf"/>
</dbReference>
<feature type="coiled-coil region" evidence="7">
    <location>
        <begin position="35"/>
        <end position="86"/>
    </location>
</feature>
<dbReference type="SUPFAM" id="SSF82861">
    <property type="entry name" value="Mechanosensitive channel protein MscS (YggB), transmembrane region"/>
    <property type="match status" value="1"/>
</dbReference>
<dbReference type="InterPro" id="IPR023408">
    <property type="entry name" value="MscS_beta-dom_sf"/>
</dbReference>
<dbReference type="InterPro" id="IPR049278">
    <property type="entry name" value="MS_channel_C"/>
</dbReference>
<dbReference type="InterPro" id="IPR011014">
    <property type="entry name" value="MscS_channel_TM-2"/>
</dbReference>
<accession>A0ABN8X545</accession>
<dbReference type="RefSeq" id="WP_051331871.1">
    <property type="nucleotide sequence ID" value="NZ_OX458333.1"/>
</dbReference>
<evidence type="ECO:0000256" key="8">
    <source>
        <dbReference type="SAM" id="Phobius"/>
    </source>
</evidence>
<evidence type="ECO:0000256" key="1">
    <source>
        <dbReference type="ARBA" id="ARBA00004651"/>
    </source>
</evidence>
<dbReference type="Gene3D" id="3.30.70.100">
    <property type="match status" value="1"/>
</dbReference>
<feature type="transmembrane region" description="Helical" evidence="8">
    <location>
        <begin position="527"/>
        <end position="551"/>
    </location>
</feature>
<dbReference type="InterPro" id="IPR022249">
    <property type="entry name" value="DUF3772"/>
</dbReference>
<feature type="domain" description="DUF3772" evidence="10">
    <location>
        <begin position="134"/>
        <end position="185"/>
    </location>
</feature>
<feature type="domain" description="Mechanosensitive ion channel MscS C-terminal" evidence="11">
    <location>
        <begin position="694"/>
        <end position="775"/>
    </location>
</feature>
<dbReference type="SUPFAM" id="SSF50182">
    <property type="entry name" value="Sm-like ribonucleoproteins"/>
    <property type="match status" value="1"/>
</dbReference>
<evidence type="ECO:0000313" key="12">
    <source>
        <dbReference type="EMBL" id="CAI8881106.1"/>
    </source>
</evidence>
<name>A0ABN8X545_9GAMM</name>
<feature type="transmembrane region" description="Helical" evidence="8">
    <location>
        <begin position="259"/>
        <end position="281"/>
    </location>
</feature>
<dbReference type="InterPro" id="IPR052702">
    <property type="entry name" value="MscS-like_channel"/>
</dbReference>
<dbReference type="InterPro" id="IPR006685">
    <property type="entry name" value="MscS_channel_2nd"/>
</dbReference>
<evidence type="ECO:0000256" key="2">
    <source>
        <dbReference type="ARBA" id="ARBA00008017"/>
    </source>
</evidence>
<gene>
    <name evidence="12" type="ORF">MSZNOR_3060</name>
</gene>
<dbReference type="EMBL" id="OX458333">
    <property type="protein sequence ID" value="CAI8881106.1"/>
    <property type="molecule type" value="Genomic_DNA"/>
</dbReference>
<reference evidence="12 13" key="1">
    <citation type="submission" date="2023-03" db="EMBL/GenBank/DDBJ databases">
        <authorList>
            <person name="Pearce D."/>
        </authorList>
    </citation>
    <scope>NUCLEOTIDE SEQUENCE [LARGE SCALE GENOMIC DNA]</scope>
    <source>
        <strain evidence="12">Msz</strain>
    </source>
</reference>
<feature type="transmembrane region" description="Helical" evidence="8">
    <location>
        <begin position="293"/>
        <end position="314"/>
    </location>
</feature>
<dbReference type="Gene3D" id="2.30.30.60">
    <property type="match status" value="1"/>
</dbReference>
<evidence type="ECO:0000259" key="10">
    <source>
        <dbReference type="Pfam" id="PF12607"/>
    </source>
</evidence>
<dbReference type="Gene3D" id="1.10.287.1260">
    <property type="match status" value="1"/>
</dbReference>
<evidence type="ECO:0000256" key="3">
    <source>
        <dbReference type="ARBA" id="ARBA00022475"/>
    </source>
</evidence>
<feature type="transmembrane region" description="Helical" evidence="8">
    <location>
        <begin position="601"/>
        <end position="630"/>
    </location>
</feature>
<keyword evidence="3" id="KW-1003">Cell membrane</keyword>
<dbReference type="InterPro" id="IPR010920">
    <property type="entry name" value="LSM_dom_sf"/>
</dbReference>
<proteinExistence type="inferred from homology"/>
<feature type="domain" description="Mechanosensitive ion channel MscS" evidence="9">
    <location>
        <begin position="617"/>
        <end position="683"/>
    </location>
</feature>
<sequence length="806" mass="88289">MTRYSPILRFLWLVLLLLLLGSYFGLGWSAESEQARPLNELLKEWQKVLDEAEKELADPEISDRRLAALRDQLTTIQLEARAAEEAARPQIQVIRDELTALGPPPTEGAPPEVPTVAAKRKAINERLAAAEGAIKEADLIIARAARIAGDVKSLRRARFTEHVLKRGVSPLSPAVWRKAWSEVNTGLSVITHNVQQWWTSNTFAKDAWAIGWRLALGVGTAILLAFPLRRQLIRKFGYIEIEAEPTYGDRLRTALFTGFIRALLPSAAALALFLSLLYTGVLTERSFAVARTALFSLVALFFVTGFSRAALAPFEPVWRLVHVHDAGALAISRTVKGLAIVFALDRVLAQVGAQFNASVESTLLQKFLFGVLIAALLLSLLRRGIWFSPDREPLSPGWQRLRYVLKALVYVIPIAGLLGYVVLSEYLATQLVLTVGLYLSVLLLRKLSYELVDHILSKESALGAKLRSSLVLSDDGAEMLKFWVGGTLNLLIMVMGLVALLILWGAAGKDLTAWLHDVFFGFRIGSITLSVADLLVALALFAGLLAATRMLQKALDQRIFPKTRLDVGVRHSIRSGTGYVGFAVAAMLAISSLGIDLSNLAIIAGALSVGIGFGLQNIVNNFVSGLILLIERPIKAGDWVVVGDHQGHVKKISVRATEITTSDRASVYIPNSTLISGALTNRTYADKPVGRISLPLGLSHDTDAKRVRDLLSKIALDHPEIRRVPPPVVLFKGFAESVRNFELIAFVHDAGKLDAVISDLCFEIDDTFRKEGIPFPFPPRNVNLNLNGDQLRQILTARGDNRPSAD</sequence>
<feature type="transmembrane region" description="Helical" evidence="8">
    <location>
        <begin position="572"/>
        <end position="595"/>
    </location>
</feature>
<dbReference type="PANTHER" id="PTHR30347:SF9">
    <property type="entry name" value="MINICONDUCTANCE MECHANOSENSITIVE CHANNEL MSCM"/>
    <property type="match status" value="1"/>
</dbReference>
<keyword evidence="4 8" id="KW-0812">Transmembrane</keyword>
<feature type="transmembrane region" description="Helical" evidence="8">
    <location>
        <begin position="364"/>
        <end position="382"/>
    </location>
</feature>
<feature type="transmembrane region" description="Helical" evidence="8">
    <location>
        <begin position="403"/>
        <end position="421"/>
    </location>
</feature>
<keyword evidence="7" id="KW-0175">Coiled coil</keyword>
<evidence type="ECO:0000259" key="11">
    <source>
        <dbReference type="Pfam" id="PF21082"/>
    </source>
</evidence>
<feature type="transmembrane region" description="Helical" evidence="8">
    <location>
        <begin position="488"/>
        <end position="507"/>
    </location>
</feature>
<comment type="subcellular location">
    <subcellularLocation>
        <location evidence="1">Cell membrane</location>
        <topology evidence="1">Multi-pass membrane protein</topology>
    </subcellularLocation>
</comment>
<evidence type="ECO:0000259" key="9">
    <source>
        <dbReference type="Pfam" id="PF00924"/>
    </source>
</evidence>
<dbReference type="Pfam" id="PF00924">
    <property type="entry name" value="MS_channel_2nd"/>
    <property type="match status" value="1"/>
</dbReference>
<organism evidence="12 13">
    <name type="scientific">Methylocaldum szegediense</name>
    <dbReference type="NCBI Taxonomy" id="73780"/>
    <lineage>
        <taxon>Bacteria</taxon>
        <taxon>Pseudomonadati</taxon>
        <taxon>Pseudomonadota</taxon>
        <taxon>Gammaproteobacteria</taxon>
        <taxon>Methylococcales</taxon>
        <taxon>Methylococcaceae</taxon>
        <taxon>Methylocaldum</taxon>
    </lineage>
</organism>
<keyword evidence="5 8" id="KW-1133">Transmembrane helix</keyword>
<dbReference type="Pfam" id="PF12607">
    <property type="entry name" value="DUF3772"/>
    <property type="match status" value="1"/>
</dbReference>
<dbReference type="Proteomes" id="UP001162030">
    <property type="component" value="Chromosome"/>
</dbReference>
<dbReference type="Pfam" id="PF21082">
    <property type="entry name" value="MS_channel_3rd"/>
    <property type="match status" value="1"/>
</dbReference>
<dbReference type="SUPFAM" id="SSF82689">
    <property type="entry name" value="Mechanosensitive channel protein MscS (YggB), C-terminal domain"/>
    <property type="match status" value="1"/>
</dbReference>
<evidence type="ECO:0000256" key="5">
    <source>
        <dbReference type="ARBA" id="ARBA00022989"/>
    </source>
</evidence>
<evidence type="ECO:0000256" key="7">
    <source>
        <dbReference type="SAM" id="Coils"/>
    </source>
</evidence>
<evidence type="ECO:0000256" key="4">
    <source>
        <dbReference type="ARBA" id="ARBA00022692"/>
    </source>
</evidence>
<dbReference type="PANTHER" id="PTHR30347">
    <property type="entry name" value="POTASSIUM CHANNEL RELATED"/>
    <property type="match status" value="1"/>
</dbReference>
<feature type="transmembrane region" description="Helical" evidence="8">
    <location>
        <begin position="427"/>
        <end position="444"/>
    </location>
</feature>
<evidence type="ECO:0000313" key="13">
    <source>
        <dbReference type="Proteomes" id="UP001162030"/>
    </source>
</evidence>
<keyword evidence="13" id="KW-1185">Reference proteome</keyword>